<dbReference type="Proteomes" id="UP000649617">
    <property type="component" value="Unassembled WGS sequence"/>
</dbReference>
<dbReference type="SUPFAM" id="SSF51126">
    <property type="entry name" value="Pectin lyase-like"/>
    <property type="match status" value="1"/>
</dbReference>
<reference evidence="1" key="1">
    <citation type="submission" date="2021-02" db="EMBL/GenBank/DDBJ databases">
        <authorList>
            <person name="Dougan E. K."/>
            <person name="Rhodes N."/>
            <person name="Thang M."/>
            <person name="Chan C."/>
        </authorList>
    </citation>
    <scope>NUCLEOTIDE SEQUENCE</scope>
</reference>
<accession>A0A812KUM3</accession>
<dbReference type="EMBL" id="CAJNIZ010004827">
    <property type="protein sequence ID" value="CAE7236407.1"/>
    <property type="molecule type" value="Genomic_DNA"/>
</dbReference>
<name>A0A812KUM3_SYMPI</name>
<protein>
    <recommendedName>
        <fullName evidence="3">Right handed beta helix domain-containing protein</fullName>
    </recommendedName>
</protein>
<evidence type="ECO:0000313" key="2">
    <source>
        <dbReference type="Proteomes" id="UP000649617"/>
    </source>
</evidence>
<organism evidence="1 2">
    <name type="scientific">Symbiodinium pilosum</name>
    <name type="common">Dinoflagellate</name>
    <dbReference type="NCBI Taxonomy" id="2952"/>
    <lineage>
        <taxon>Eukaryota</taxon>
        <taxon>Sar</taxon>
        <taxon>Alveolata</taxon>
        <taxon>Dinophyceae</taxon>
        <taxon>Suessiales</taxon>
        <taxon>Symbiodiniaceae</taxon>
        <taxon>Symbiodinium</taxon>
    </lineage>
</organism>
<gene>
    <name evidence="1" type="ORF">SPIL2461_LOCUS3859</name>
</gene>
<feature type="non-terminal residue" evidence="1">
    <location>
        <position position="180"/>
    </location>
</feature>
<evidence type="ECO:0000313" key="1">
    <source>
        <dbReference type="EMBL" id="CAE7236407.1"/>
    </source>
</evidence>
<dbReference type="AlphaFoldDB" id="A0A812KUM3"/>
<sequence>GLWFGKKVRIVDSQLDVRDAASGRNGGGLYAAAGLEFANGRLLFENCRAKMAGGGVFSGSDIVLIGKALTLRRCITTGAGGGIYVAAGSLTRSGPSQVEDCYARGGGDIAFVQGNITLAETVITGSSRSLHANGHVHIDTLNCARASSACYVTGHANLVVARAATCPRGAGFYKLGIREG</sequence>
<dbReference type="InterPro" id="IPR011050">
    <property type="entry name" value="Pectin_lyase_fold/virulence"/>
</dbReference>
<proteinExistence type="predicted"/>
<evidence type="ECO:0008006" key="3">
    <source>
        <dbReference type="Google" id="ProtNLM"/>
    </source>
</evidence>
<feature type="non-terminal residue" evidence="1">
    <location>
        <position position="1"/>
    </location>
</feature>
<keyword evidence="2" id="KW-1185">Reference proteome</keyword>
<comment type="caution">
    <text evidence="1">The sequence shown here is derived from an EMBL/GenBank/DDBJ whole genome shotgun (WGS) entry which is preliminary data.</text>
</comment>